<evidence type="ECO:0000313" key="1">
    <source>
        <dbReference type="EMBL" id="KAK7328903.1"/>
    </source>
</evidence>
<protein>
    <submittedName>
        <fullName evidence="1">Uncharacterized protein</fullName>
    </submittedName>
</protein>
<name>A0AAN9L728_CANGL</name>
<organism evidence="1 2">
    <name type="scientific">Canavalia gladiata</name>
    <name type="common">Sword bean</name>
    <name type="synonym">Dolichos gladiatus</name>
    <dbReference type="NCBI Taxonomy" id="3824"/>
    <lineage>
        <taxon>Eukaryota</taxon>
        <taxon>Viridiplantae</taxon>
        <taxon>Streptophyta</taxon>
        <taxon>Embryophyta</taxon>
        <taxon>Tracheophyta</taxon>
        <taxon>Spermatophyta</taxon>
        <taxon>Magnoliopsida</taxon>
        <taxon>eudicotyledons</taxon>
        <taxon>Gunneridae</taxon>
        <taxon>Pentapetalae</taxon>
        <taxon>rosids</taxon>
        <taxon>fabids</taxon>
        <taxon>Fabales</taxon>
        <taxon>Fabaceae</taxon>
        <taxon>Papilionoideae</taxon>
        <taxon>50 kb inversion clade</taxon>
        <taxon>NPAAA clade</taxon>
        <taxon>indigoferoid/millettioid clade</taxon>
        <taxon>Phaseoleae</taxon>
        <taxon>Canavalia</taxon>
    </lineage>
</organism>
<evidence type="ECO:0000313" key="2">
    <source>
        <dbReference type="Proteomes" id="UP001367508"/>
    </source>
</evidence>
<comment type="caution">
    <text evidence="1">The sequence shown here is derived from an EMBL/GenBank/DDBJ whole genome shotgun (WGS) entry which is preliminary data.</text>
</comment>
<sequence>MNKQKREIEGKGEREKGLSGAFLGGRILEYLGVPSIIRLGPFEWRKKQGSRWQHQGFWRATNFKSCSCSLSSKLALELEKVNELGRGILRNFASRICSRPDWHGGKEVLNNHAAADPLVESLLHIHEKMPCMQIQHHEPPFTFSAHAQAKRISLAIASDDNRRPRRGYGSYKMQLGVHLPRAQDRVELWSKAYDEIMATLQLMWQKKTDAVYMQGHPLSPNEPLEQAAIQASQAMSHPKPQKASPKPLRWLRLQRNRAAGPVRGKYLQSANPVIATNPAKVHHA</sequence>
<dbReference type="EMBL" id="JAYMYQ010000005">
    <property type="protein sequence ID" value="KAK7328903.1"/>
    <property type="molecule type" value="Genomic_DNA"/>
</dbReference>
<dbReference type="Proteomes" id="UP001367508">
    <property type="component" value="Unassembled WGS sequence"/>
</dbReference>
<keyword evidence="2" id="KW-1185">Reference proteome</keyword>
<reference evidence="1 2" key="1">
    <citation type="submission" date="2024-01" db="EMBL/GenBank/DDBJ databases">
        <title>The genomes of 5 underutilized Papilionoideae crops provide insights into root nodulation and disease resistanc.</title>
        <authorList>
            <person name="Jiang F."/>
        </authorList>
    </citation>
    <scope>NUCLEOTIDE SEQUENCE [LARGE SCALE GENOMIC DNA]</scope>
    <source>
        <strain evidence="1">LVBAO_FW01</strain>
        <tissue evidence="1">Leaves</tissue>
    </source>
</reference>
<accession>A0AAN9L728</accession>
<gene>
    <name evidence="1" type="ORF">VNO77_23038</name>
</gene>
<proteinExistence type="predicted"/>
<dbReference type="AlphaFoldDB" id="A0AAN9L728"/>